<proteinExistence type="predicted"/>
<dbReference type="AlphaFoldDB" id="A0AAW2GS14"/>
<dbReference type="Proteomes" id="UP001430953">
    <property type="component" value="Unassembled WGS sequence"/>
</dbReference>
<sequence>MVGRHSHPQTSCRAKTRCNFQDTIVHFHFLWDPSLQAHTKSRSSPVRAENSACLRARSTIAVLESRKKKKKNHIRSKRITPRISFFVHERRGESVTANMSSLLSSPRKNRTRLVVNR</sequence>
<feature type="region of interest" description="Disordered" evidence="1">
    <location>
        <begin position="96"/>
        <end position="117"/>
    </location>
</feature>
<protein>
    <submittedName>
        <fullName evidence="2">Uncharacterized protein</fullName>
    </submittedName>
</protein>
<gene>
    <name evidence="2" type="ORF">PUN28_001932</name>
</gene>
<keyword evidence="3" id="KW-1185">Reference proteome</keyword>
<accession>A0AAW2GS14</accession>
<comment type="caution">
    <text evidence="2">The sequence shown here is derived from an EMBL/GenBank/DDBJ whole genome shotgun (WGS) entry which is preliminary data.</text>
</comment>
<reference evidence="2 3" key="1">
    <citation type="submission" date="2023-03" db="EMBL/GenBank/DDBJ databases">
        <title>High recombination rates correlate with genetic variation in Cardiocondyla obscurior ants.</title>
        <authorList>
            <person name="Errbii M."/>
        </authorList>
    </citation>
    <scope>NUCLEOTIDE SEQUENCE [LARGE SCALE GENOMIC DNA]</scope>
    <source>
        <strain evidence="2">Alpha-2009</strain>
        <tissue evidence="2">Whole body</tissue>
    </source>
</reference>
<evidence type="ECO:0000256" key="1">
    <source>
        <dbReference type="SAM" id="MobiDB-lite"/>
    </source>
</evidence>
<name>A0AAW2GS14_9HYME</name>
<evidence type="ECO:0000313" key="3">
    <source>
        <dbReference type="Proteomes" id="UP001430953"/>
    </source>
</evidence>
<evidence type="ECO:0000313" key="2">
    <source>
        <dbReference type="EMBL" id="KAL0129993.1"/>
    </source>
</evidence>
<organism evidence="2 3">
    <name type="scientific">Cardiocondyla obscurior</name>
    <dbReference type="NCBI Taxonomy" id="286306"/>
    <lineage>
        <taxon>Eukaryota</taxon>
        <taxon>Metazoa</taxon>
        <taxon>Ecdysozoa</taxon>
        <taxon>Arthropoda</taxon>
        <taxon>Hexapoda</taxon>
        <taxon>Insecta</taxon>
        <taxon>Pterygota</taxon>
        <taxon>Neoptera</taxon>
        <taxon>Endopterygota</taxon>
        <taxon>Hymenoptera</taxon>
        <taxon>Apocrita</taxon>
        <taxon>Aculeata</taxon>
        <taxon>Formicoidea</taxon>
        <taxon>Formicidae</taxon>
        <taxon>Myrmicinae</taxon>
        <taxon>Cardiocondyla</taxon>
    </lineage>
</organism>
<feature type="compositionally biased region" description="Polar residues" evidence="1">
    <location>
        <begin position="96"/>
        <end position="106"/>
    </location>
</feature>
<dbReference type="EMBL" id="JADYXP020000002">
    <property type="protein sequence ID" value="KAL0129993.1"/>
    <property type="molecule type" value="Genomic_DNA"/>
</dbReference>